<dbReference type="AlphaFoldDB" id="A0A9Q0KIU8"/>
<sequence>MGVAAAHCGSLKGCGRIICTRRDFPPGCGRKSSATGKFRRRRISVIRNFPPGCGRKASFVTAGMNLSAETVTDDTKQAREKVLEEGPPSIGLKENIVIDMAYKVELESEGDVGREEHVEVRTTSLGNLNLKDPQQTSSRLDWESNLYPPQSTSQSAIKNVEGSVGNLKGEIGKEGVEHCKKSLKITFPMGGSGDENDAINKCPREQSVGVASSGKKVPEEQSLTSNPVNSSSRNNVKRHELVAETALGPSDNRVIVQALMAAPNCPWRQGKQRNKGNLNNTEKPCRKK</sequence>
<dbReference type="OrthoDB" id="1923214at2759"/>
<organism evidence="2 3">
    <name type="scientific">Protea cynaroides</name>
    <dbReference type="NCBI Taxonomy" id="273540"/>
    <lineage>
        <taxon>Eukaryota</taxon>
        <taxon>Viridiplantae</taxon>
        <taxon>Streptophyta</taxon>
        <taxon>Embryophyta</taxon>
        <taxon>Tracheophyta</taxon>
        <taxon>Spermatophyta</taxon>
        <taxon>Magnoliopsida</taxon>
        <taxon>Proteales</taxon>
        <taxon>Proteaceae</taxon>
        <taxon>Protea</taxon>
    </lineage>
</organism>
<evidence type="ECO:0000313" key="2">
    <source>
        <dbReference type="EMBL" id="KAJ4971261.1"/>
    </source>
</evidence>
<feature type="compositionally biased region" description="Low complexity" evidence="1">
    <location>
        <begin position="225"/>
        <end position="234"/>
    </location>
</feature>
<name>A0A9Q0KIU8_9MAGN</name>
<gene>
    <name evidence="2" type="ORF">NE237_004360</name>
</gene>
<keyword evidence="3" id="KW-1185">Reference proteome</keyword>
<evidence type="ECO:0000256" key="1">
    <source>
        <dbReference type="SAM" id="MobiDB-lite"/>
    </source>
</evidence>
<feature type="region of interest" description="Disordered" evidence="1">
    <location>
        <begin position="206"/>
        <end position="235"/>
    </location>
</feature>
<dbReference type="EMBL" id="JAMYWD010000005">
    <property type="protein sequence ID" value="KAJ4971261.1"/>
    <property type="molecule type" value="Genomic_DNA"/>
</dbReference>
<dbReference type="Proteomes" id="UP001141806">
    <property type="component" value="Unassembled WGS sequence"/>
</dbReference>
<comment type="caution">
    <text evidence="2">The sequence shown here is derived from an EMBL/GenBank/DDBJ whole genome shotgun (WGS) entry which is preliminary data.</text>
</comment>
<accession>A0A9Q0KIU8</accession>
<protein>
    <submittedName>
        <fullName evidence="2">Uncharacterized protein</fullName>
    </submittedName>
</protein>
<evidence type="ECO:0000313" key="3">
    <source>
        <dbReference type="Proteomes" id="UP001141806"/>
    </source>
</evidence>
<feature type="region of interest" description="Disordered" evidence="1">
    <location>
        <begin position="266"/>
        <end position="288"/>
    </location>
</feature>
<proteinExistence type="predicted"/>
<reference evidence="2" key="1">
    <citation type="journal article" date="2023" name="Plant J.">
        <title>The genome of the king protea, Protea cynaroides.</title>
        <authorList>
            <person name="Chang J."/>
            <person name="Duong T.A."/>
            <person name="Schoeman C."/>
            <person name="Ma X."/>
            <person name="Roodt D."/>
            <person name="Barker N."/>
            <person name="Li Z."/>
            <person name="Van de Peer Y."/>
            <person name="Mizrachi E."/>
        </authorList>
    </citation>
    <scope>NUCLEOTIDE SEQUENCE</scope>
    <source>
        <tissue evidence="2">Young leaves</tissue>
    </source>
</reference>